<sequence>MKICFVLNKISTEKAGTSVALMTKAHNMGHEVYAMGVGDFKFQHQGTIFLYAKSVDPSTKVETPKKYLKVLQSGSAKETAIESTDLDVLFIRNNPTEEGASRHWAEQSGLAFGRMIQQQGVLVLNDANALSYGFIDKLYFEELPQEIKPASIITRKKDDILKFWEKNNKQIVLKPLEGSGGKNVFLIDKHEKNINQIIQTISKDGYVIAQEYLPAVKKGDVRVLLMNGRILTENGEKAIIRRVCDEGEFRSNFKQGATADKSDLTKSMQKIIDLTAPKLIKDGLFFVGLDVIEDKLIEINILSPGGLDRFADIGLTDFTTSVIEAIERKLYYKLKYMGQIENKILATMH</sequence>
<dbReference type="PROSITE" id="PS50975">
    <property type="entry name" value="ATP_GRASP"/>
    <property type="match status" value="1"/>
</dbReference>
<dbReference type="GO" id="GO:0005524">
    <property type="term" value="F:ATP binding"/>
    <property type="evidence" value="ECO:0007669"/>
    <property type="project" value="UniProtKB-UniRule"/>
</dbReference>
<gene>
    <name evidence="3" type="ORF">I215_02898</name>
</gene>
<dbReference type="STRING" id="555500.I215_02898"/>
<organism evidence="3 4">
    <name type="scientific">Galbibacter marinus</name>
    <dbReference type="NCBI Taxonomy" id="555500"/>
    <lineage>
        <taxon>Bacteria</taxon>
        <taxon>Pseudomonadati</taxon>
        <taxon>Bacteroidota</taxon>
        <taxon>Flavobacteriia</taxon>
        <taxon>Flavobacteriales</taxon>
        <taxon>Flavobacteriaceae</taxon>
        <taxon>Galbibacter</taxon>
    </lineage>
</organism>
<dbReference type="SUPFAM" id="SSF52440">
    <property type="entry name" value="PreATP-grasp domain"/>
    <property type="match status" value="1"/>
</dbReference>
<dbReference type="SUPFAM" id="SSF56059">
    <property type="entry name" value="Glutathione synthetase ATP-binding domain-like"/>
    <property type="match status" value="1"/>
</dbReference>
<dbReference type="Proteomes" id="UP000007364">
    <property type="component" value="Unassembled WGS sequence"/>
</dbReference>
<evidence type="ECO:0000313" key="4">
    <source>
        <dbReference type="Proteomes" id="UP000007364"/>
    </source>
</evidence>
<dbReference type="OrthoDB" id="9785415at2"/>
<name>K2Q6F2_9FLAO</name>
<protein>
    <submittedName>
        <fullName evidence="3">Glutathione synthetase</fullName>
        <ecNumber evidence="3">6.3.2.3</ecNumber>
    </submittedName>
</protein>
<dbReference type="InterPro" id="IPR004215">
    <property type="entry name" value="GSHS_N"/>
</dbReference>
<reference evidence="3 4" key="1">
    <citation type="journal article" date="2012" name="J. Bacteriol.">
        <title>Genome Sequence of Galbibacter marinum Type Strain ck-I2-15.</title>
        <authorList>
            <person name="Lai Q."/>
            <person name="Li C."/>
            <person name="Shao Z."/>
        </authorList>
    </citation>
    <scope>NUCLEOTIDE SEQUENCE [LARGE SCALE GENOMIC DNA]</scope>
    <source>
        <strain evidence="4">ck-I2-15</strain>
    </source>
</reference>
<comment type="caution">
    <text evidence="3">The sequence shown here is derived from an EMBL/GenBank/DDBJ whole genome shotgun (WGS) entry which is preliminary data.</text>
</comment>
<evidence type="ECO:0000313" key="3">
    <source>
        <dbReference type="EMBL" id="EKF56436.1"/>
    </source>
</evidence>
<dbReference type="EMBL" id="AMSG01000002">
    <property type="protein sequence ID" value="EKF56436.1"/>
    <property type="molecule type" value="Genomic_DNA"/>
</dbReference>
<dbReference type="Gene3D" id="3.30.1490.20">
    <property type="entry name" value="ATP-grasp fold, A domain"/>
    <property type="match status" value="1"/>
</dbReference>
<dbReference type="NCBIfam" id="NF009110">
    <property type="entry name" value="PRK12458.1"/>
    <property type="match status" value="1"/>
</dbReference>
<dbReference type="InterPro" id="IPR016185">
    <property type="entry name" value="PreATP-grasp_dom_sf"/>
</dbReference>
<proteinExistence type="predicted"/>
<dbReference type="Gene3D" id="3.30.470.20">
    <property type="entry name" value="ATP-grasp fold, B domain"/>
    <property type="match status" value="1"/>
</dbReference>
<dbReference type="InterPro" id="IPR013815">
    <property type="entry name" value="ATP_grasp_subdomain_1"/>
</dbReference>
<keyword evidence="3" id="KW-0436">Ligase</keyword>
<dbReference type="EC" id="6.3.2.3" evidence="3"/>
<dbReference type="AlphaFoldDB" id="K2Q6F2"/>
<keyword evidence="4" id="KW-1185">Reference proteome</keyword>
<evidence type="ECO:0000259" key="2">
    <source>
        <dbReference type="PROSITE" id="PS50975"/>
    </source>
</evidence>
<keyword evidence="1" id="KW-0067">ATP-binding</keyword>
<dbReference type="PATRIC" id="fig|555500.3.peg.602"/>
<dbReference type="InterPro" id="IPR004218">
    <property type="entry name" value="GSHS_ATP-bd"/>
</dbReference>
<dbReference type="Pfam" id="PF02955">
    <property type="entry name" value="GSH-S_ATP"/>
    <property type="match status" value="1"/>
</dbReference>
<dbReference type="Pfam" id="PF02951">
    <property type="entry name" value="GSH-S_N"/>
    <property type="match status" value="1"/>
</dbReference>
<dbReference type="GO" id="GO:0004363">
    <property type="term" value="F:glutathione synthase activity"/>
    <property type="evidence" value="ECO:0007669"/>
    <property type="project" value="UniProtKB-EC"/>
</dbReference>
<dbReference type="Gene3D" id="3.40.50.20">
    <property type="match status" value="1"/>
</dbReference>
<dbReference type="eggNOG" id="COG0189">
    <property type="taxonomic scope" value="Bacteria"/>
</dbReference>
<dbReference type="PANTHER" id="PTHR21621">
    <property type="entry name" value="RIBOSOMAL PROTEIN S6 MODIFICATION PROTEIN"/>
    <property type="match status" value="1"/>
</dbReference>
<dbReference type="GO" id="GO:0005737">
    <property type="term" value="C:cytoplasm"/>
    <property type="evidence" value="ECO:0007669"/>
    <property type="project" value="TreeGrafter"/>
</dbReference>
<dbReference type="PANTHER" id="PTHR21621:SF4">
    <property type="entry name" value="GLUTATHIONE SYNTHETASE"/>
    <property type="match status" value="1"/>
</dbReference>
<dbReference type="RefSeq" id="WP_008990455.1">
    <property type="nucleotide sequence ID" value="NZ_AMSG01000002.1"/>
</dbReference>
<dbReference type="GO" id="GO:0046872">
    <property type="term" value="F:metal ion binding"/>
    <property type="evidence" value="ECO:0007669"/>
    <property type="project" value="InterPro"/>
</dbReference>
<evidence type="ECO:0000256" key="1">
    <source>
        <dbReference type="PROSITE-ProRule" id="PRU00409"/>
    </source>
</evidence>
<keyword evidence="1" id="KW-0547">Nucleotide-binding</keyword>
<feature type="domain" description="ATP-grasp" evidence="2">
    <location>
        <begin position="137"/>
        <end position="327"/>
    </location>
</feature>
<accession>K2Q6F2</accession>
<dbReference type="InterPro" id="IPR011761">
    <property type="entry name" value="ATP-grasp"/>
</dbReference>